<dbReference type="CDD" id="cd13957">
    <property type="entry name" value="PT_UbiA_Cox10"/>
    <property type="match status" value="1"/>
</dbReference>
<dbReference type="PANTHER" id="PTHR43448">
    <property type="entry name" value="PROTOHEME IX FARNESYLTRANSFERASE, MITOCHONDRIAL"/>
    <property type="match status" value="1"/>
</dbReference>
<dbReference type="NCBIfam" id="NF003349">
    <property type="entry name" value="PRK04375.1-2"/>
    <property type="match status" value="1"/>
</dbReference>
<dbReference type="GO" id="GO:0008495">
    <property type="term" value="F:protoheme IX farnesyltransferase activity"/>
    <property type="evidence" value="ECO:0007669"/>
    <property type="project" value="InterPro"/>
</dbReference>
<reference evidence="12" key="1">
    <citation type="submission" date="2018-05" db="EMBL/GenBank/DDBJ databases">
        <authorList>
            <person name="Lanie J.A."/>
            <person name="Ng W.-L."/>
            <person name="Kazmierczak K.M."/>
            <person name="Andrzejewski T.M."/>
            <person name="Davidsen T.M."/>
            <person name="Wayne K.J."/>
            <person name="Tettelin H."/>
            <person name="Glass J.I."/>
            <person name="Rusch D."/>
            <person name="Podicherti R."/>
            <person name="Tsui H.-C.T."/>
            <person name="Winkler M.E."/>
        </authorList>
    </citation>
    <scope>NUCLEOTIDE SEQUENCE</scope>
</reference>
<keyword evidence="7" id="KW-0350">Heme biosynthesis</keyword>
<comment type="subcellular location">
    <subcellularLocation>
        <location evidence="1">Cell membrane</location>
        <topology evidence="1">Multi-pass membrane protein</topology>
    </subcellularLocation>
</comment>
<evidence type="ECO:0000256" key="6">
    <source>
        <dbReference type="ARBA" id="ARBA00022989"/>
    </source>
</evidence>
<feature type="transmembrane region" description="Helical" evidence="11">
    <location>
        <begin position="221"/>
        <end position="241"/>
    </location>
</feature>
<feature type="transmembrane region" description="Helical" evidence="11">
    <location>
        <begin position="125"/>
        <end position="143"/>
    </location>
</feature>
<feature type="transmembrane region" description="Helical" evidence="11">
    <location>
        <begin position="282"/>
        <end position="299"/>
    </location>
</feature>
<evidence type="ECO:0000256" key="3">
    <source>
        <dbReference type="ARBA" id="ARBA00022475"/>
    </source>
</evidence>
<keyword evidence="6 11" id="KW-1133">Transmembrane helix</keyword>
<evidence type="ECO:0000256" key="7">
    <source>
        <dbReference type="ARBA" id="ARBA00023133"/>
    </source>
</evidence>
<evidence type="ECO:0000256" key="5">
    <source>
        <dbReference type="ARBA" id="ARBA00022692"/>
    </source>
</evidence>
<dbReference type="HAMAP" id="MF_00154">
    <property type="entry name" value="CyoE_CtaB"/>
    <property type="match status" value="1"/>
</dbReference>
<name>A0A382K378_9ZZZZ</name>
<comment type="pathway">
    <text evidence="2">Porphyrin-containing compound metabolism; heme O biosynthesis; heme O from protoheme: step 1/1.</text>
</comment>
<proteinExistence type="inferred from homology"/>
<sequence length="303" mass="34464">MSSDTIKNQTSSFNLTSYFKSLILLMKPRVMSLVIFTCAVGFLTSNSNTDILYATIGILLVALGAGAAGCLNMWYESDVDALMTRTCLRPIPTGKINRKQALIFGIILTVFSVSALYYFSNLLSAFLLLFTIFFYLFIYTIWLKRKTPQNIVIGGIAGSLPPVIGWSIAANSISMVSISLFLIIFFWTPSHFWALSLYKVDDYKRAQIPMLPLTDGVEKTKLHIFIYSILMIPVVILPYLINFSGFIYLIPAMALTIYYNFICYDLYKYKKNEFVLKKAKKVFGYSILYLFLIFVLFLIDNLI</sequence>
<evidence type="ECO:0000256" key="8">
    <source>
        <dbReference type="ARBA" id="ARBA00023136"/>
    </source>
</evidence>
<evidence type="ECO:0000256" key="4">
    <source>
        <dbReference type="ARBA" id="ARBA00022679"/>
    </source>
</evidence>
<dbReference type="InterPro" id="IPR006369">
    <property type="entry name" value="Protohaem_IX_farnesylTrfase"/>
</dbReference>
<evidence type="ECO:0000256" key="2">
    <source>
        <dbReference type="ARBA" id="ARBA00004919"/>
    </source>
</evidence>
<protein>
    <recommendedName>
        <fullName evidence="9">Protoheme IX farnesyltransferase</fullName>
    </recommendedName>
    <alternativeName>
        <fullName evidence="10">Heme B farnesyltransferase</fullName>
    </alternativeName>
</protein>
<dbReference type="Gene3D" id="1.10.357.140">
    <property type="entry name" value="UbiA prenyltransferase"/>
    <property type="match status" value="1"/>
</dbReference>
<feature type="transmembrane region" description="Helical" evidence="11">
    <location>
        <begin position="101"/>
        <end position="119"/>
    </location>
</feature>
<dbReference type="GO" id="GO:0006783">
    <property type="term" value="P:heme biosynthetic process"/>
    <property type="evidence" value="ECO:0007669"/>
    <property type="project" value="UniProtKB-KW"/>
</dbReference>
<keyword evidence="8 11" id="KW-0472">Membrane</keyword>
<evidence type="ECO:0000313" key="12">
    <source>
        <dbReference type="EMBL" id="SVC18466.1"/>
    </source>
</evidence>
<dbReference type="GO" id="GO:0005886">
    <property type="term" value="C:plasma membrane"/>
    <property type="evidence" value="ECO:0007669"/>
    <property type="project" value="UniProtKB-SubCell"/>
</dbReference>
<dbReference type="InterPro" id="IPR044878">
    <property type="entry name" value="UbiA_sf"/>
</dbReference>
<evidence type="ECO:0000256" key="1">
    <source>
        <dbReference type="ARBA" id="ARBA00004651"/>
    </source>
</evidence>
<evidence type="ECO:0000256" key="11">
    <source>
        <dbReference type="SAM" id="Phobius"/>
    </source>
</evidence>
<feature type="transmembrane region" description="Helical" evidence="11">
    <location>
        <begin position="21"/>
        <end position="45"/>
    </location>
</feature>
<dbReference type="EMBL" id="UINC01077902">
    <property type="protein sequence ID" value="SVC18466.1"/>
    <property type="molecule type" value="Genomic_DNA"/>
</dbReference>
<gene>
    <name evidence="12" type="ORF">METZ01_LOCUS271320</name>
</gene>
<dbReference type="NCBIfam" id="TIGR01473">
    <property type="entry name" value="cyoE_ctaB"/>
    <property type="match status" value="1"/>
</dbReference>
<feature type="transmembrane region" description="Helical" evidence="11">
    <location>
        <begin position="150"/>
        <end position="169"/>
    </location>
</feature>
<accession>A0A382K378</accession>
<evidence type="ECO:0000256" key="9">
    <source>
        <dbReference type="ARBA" id="ARBA00040810"/>
    </source>
</evidence>
<organism evidence="12">
    <name type="scientific">marine metagenome</name>
    <dbReference type="NCBI Taxonomy" id="408172"/>
    <lineage>
        <taxon>unclassified sequences</taxon>
        <taxon>metagenomes</taxon>
        <taxon>ecological metagenomes</taxon>
    </lineage>
</organism>
<feature type="transmembrane region" description="Helical" evidence="11">
    <location>
        <begin position="51"/>
        <end position="75"/>
    </location>
</feature>
<feature type="transmembrane region" description="Helical" evidence="11">
    <location>
        <begin position="247"/>
        <end position="267"/>
    </location>
</feature>
<keyword evidence="5 11" id="KW-0812">Transmembrane</keyword>
<evidence type="ECO:0000256" key="10">
    <source>
        <dbReference type="ARBA" id="ARBA00042475"/>
    </source>
</evidence>
<dbReference type="PANTHER" id="PTHR43448:SF7">
    <property type="entry name" value="4-HYDROXYBENZOATE SOLANESYLTRANSFERASE"/>
    <property type="match status" value="1"/>
</dbReference>
<feature type="transmembrane region" description="Helical" evidence="11">
    <location>
        <begin position="175"/>
        <end position="200"/>
    </location>
</feature>
<dbReference type="Pfam" id="PF01040">
    <property type="entry name" value="UbiA"/>
    <property type="match status" value="1"/>
</dbReference>
<keyword evidence="4" id="KW-0808">Transferase</keyword>
<keyword evidence="3" id="KW-1003">Cell membrane</keyword>
<dbReference type="AlphaFoldDB" id="A0A382K378"/>
<dbReference type="InterPro" id="IPR000537">
    <property type="entry name" value="UbiA_prenyltransferase"/>
</dbReference>